<name>A0A4U6W2F9_SETVI</name>
<dbReference type="AlphaFoldDB" id="A0A4U6W2F9"/>
<gene>
    <name evidence="3" type="ORF">SEVIR_2G453466v2</name>
</gene>
<dbReference type="Gramene" id="TKW36648">
    <property type="protein sequence ID" value="TKW36648"/>
    <property type="gene ID" value="SEVIR_2G453466v2"/>
</dbReference>
<reference evidence="3" key="1">
    <citation type="submission" date="2019-03" db="EMBL/GenBank/DDBJ databases">
        <title>WGS assembly of Setaria viridis.</title>
        <authorList>
            <person name="Huang P."/>
            <person name="Jenkins J."/>
            <person name="Grimwood J."/>
            <person name="Barry K."/>
            <person name="Healey A."/>
            <person name="Mamidi S."/>
            <person name="Sreedasyam A."/>
            <person name="Shu S."/>
            <person name="Feldman M."/>
            <person name="Wu J."/>
            <person name="Yu Y."/>
            <person name="Chen C."/>
            <person name="Johnson J."/>
            <person name="Rokhsar D."/>
            <person name="Baxter I."/>
            <person name="Schmutz J."/>
            <person name="Brutnell T."/>
            <person name="Kellogg E."/>
        </authorList>
    </citation>
    <scope>NUCLEOTIDE SEQUENCE [LARGE SCALE GENOMIC DNA]</scope>
</reference>
<feature type="transmembrane region" description="Helical" evidence="2">
    <location>
        <begin position="12"/>
        <end position="33"/>
    </location>
</feature>
<evidence type="ECO:0000256" key="1">
    <source>
        <dbReference type="SAM" id="MobiDB-lite"/>
    </source>
</evidence>
<evidence type="ECO:0000313" key="4">
    <source>
        <dbReference type="Proteomes" id="UP000298652"/>
    </source>
</evidence>
<keyword evidence="2" id="KW-0472">Membrane</keyword>
<accession>A0A4U6W2F9</accession>
<evidence type="ECO:0000256" key="2">
    <source>
        <dbReference type="SAM" id="Phobius"/>
    </source>
</evidence>
<dbReference type="Proteomes" id="UP000298652">
    <property type="component" value="Chromosome 2"/>
</dbReference>
<evidence type="ECO:0000313" key="3">
    <source>
        <dbReference type="EMBL" id="TKW36648.1"/>
    </source>
</evidence>
<organism evidence="3 4">
    <name type="scientific">Setaria viridis</name>
    <name type="common">Green bristlegrass</name>
    <name type="synonym">Setaria italica subsp. viridis</name>
    <dbReference type="NCBI Taxonomy" id="4556"/>
    <lineage>
        <taxon>Eukaryota</taxon>
        <taxon>Viridiplantae</taxon>
        <taxon>Streptophyta</taxon>
        <taxon>Embryophyta</taxon>
        <taxon>Tracheophyta</taxon>
        <taxon>Spermatophyta</taxon>
        <taxon>Magnoliopsida</taxon>
        <taxon>Liliopsida</taxon>
        <taxon>Poales</taxon>
        <taxon>Poaceae</taxon>
        <taxon>PACMAD clade</taxon>
        <taxon>Panicoideae</taxon>
        <taxon>Panicodae</taxon>
        <taxon>Paniceae</taxon>
        <taxon>Cenchrinae</taxon>
        <taxon>Setaria</taxon>
    </lineage>
</organism>
<feature type="region of interest" description="Disordered" evidence="1">
    <location>
        <begin position="78"/>
        <end position="98"/>
    </location>
</feature>
<keyword evidence="2" id="KW-0812">Transmembrane</keyword>
<protein>
    <submittedName>
        <fullName evidence="3">Uncharacterized protein</fullName>
    </submittedName>
</protein>
<proteinExistence type="predicted"/>
<keyword evidence="2" id="KW-1133">Transmembrane helix</keyword>
<sequence>MNGNGMQWISMLLVMMIIEYLCCCCCWLLHLLVITNQTPRITAIGCCPSEARATTTPRSMPGYVCACDVVPLPPTAPGLGARQGGRALRRRSGGRRPEAELHDACRHGRRGILHPRAPQHRRGRGDAGHGHRLLRVTKFRLQRARHGHLRTSSRRIARSDYRLHKYDRNFAPQAFCMFF</sequence>
<keyword evidence="4" id="KW-1185">Reference proteome</keyword>
<dbReference type="EMBL" id="CM016553">
    <property type="protein sequence ID" value="TKW36648.1"/>
    <property type="molecule type" value="Genomic_DNA"/>
</dbReference>